<feature type="compositionally biased region" description="Low complexity" evidence="1">
    <location>
        <begin position="9"/>
        <end position="24"/>
    </location>
</feature>
<accession>A0A2T8I1N4</accession>
<organism evidence="2">
    <name type="scientific">Panicum hallii</name>
    <dbReference type="NCBI Taxonomy" id="206008"/>
    <lineage>
        <taxon>Eukaryota</taxon>
        <taxon>Viridiplantae</taxon>
        <taxon>Streptophyta</taxon>
        <taxon>Embryophyta</taxon>
        <taxon>Tracheophyta</taxon>
        <taxon>Spermatophyta</taxon>
        <taxon>Magnoliopsida</taxon>
        <taxon>Liliopsida</taxon>
        <taxon>Poales</taxon>
        <taxon>Poaceae</taxon>
        <taxon>PACMAD clade</taxon>
        <taxon>Panicoideae</taxon>
        <taxon>Panicodae</taxon>
        <taxon>Paniceae</taxon>
        <taxon>Panicinae</taxon>
        <taxon>Panicum</taxon>
        <taxon>Panicum sect. Panicum</taxon>
    </lineage>
</organism>
<dbReference type="AlphaFoldDB" id="A0A2T8I1N4"/>
<gene>
    <name evidence="2" type="ORF">PAHAL_9G177000</name>
</gene>
<feature type="region of interest" description="Disordered" evidence="1">
    <location>
        <begin position="1"/>
        <end position="24"/>
    </location>
</feature>
<protein>
    <submittedName>
        <fullName evidence="2">Uncharacterized protein</fullName>
    </submittedName>
</protein>
<proteinExistence type="predicted"/>
<dbReference type="Proteomes" id="UP000243499">
    <property type="component" value="Chromosome 9"/>
</dbReference>
<feature type="region of interest" description="Disordered" evidence="1">
    <location>
        <begin position="66"/>
        <end position="98"/>
    </location>
</feature>
<evidence type="ECO:0000313" key="2">
    <source>
        <dbReference type="EMBL" id="PVH31552.1"/>
    </source>
</evidence>
<reference evidence="2" key="1">
    <citation type="submission" date="2018-04" db="EMBL/GenBank/DDBJ databases">
        <title>WGS assembly of Panicum hallii.</title>
        <authorList>
            <person name="Lovell J."/>
            <person name="Jenkins J."/>
            <person name="Lowry D."/>
            <person name="Mamidi S."/>
            <person name="Sreedasyam A."/>
            <person name="Weng X."/>
            <person name="Barry K."/>
            <person name="Bonette J."/>
            <person name="Campitelli B."/>
            <person name="Daum C."/>
            <person name="Gordon S."/>
            <person name="Gould B."/>
            <person name="Lipzen A."/>
            <person name="Macqueen A."/>
            <person name="Palacio-Mejia J."/>
            <person name="Plott C."/>
            <person name="Shakirov E."/>
            <person name="Shu S."/>
            <person name="Yoshinaga Y."/>
            <person name="Zane M."/>
            <person name="Rokhsar D."/>
            <person name="Grimwood J."/>
            <person name="Schmutz J."/>
            <person name="Juenger T."/>
        </authorList>
    </citation>
    <scope>NUCLEOTIDE SEQUENCE [LARGE SCALE GENOMIC DNA]</scope>
    <source>
        <strain evidence="2">FIL2</strain>
    </source>
</reference>
<dbReference type="Gramene" id="PVH31552">
    <property type="protein sequence ID" value="PVH31552"/>
    <property type="gene ID" value="PAHAL_9G177000"/>
</dbReference>
<dbReference type="EMBL" id="CM008054">
    <property type="protein sequence ID" value="PVH31552.1"/>
    <property type="molecule type" value="Genomic_DNA"/>
</dbReference>
<name>A0A2T8I1N4_9POAL</name>
<sequence>MPPVDQQQTTGTTASPSLSSLSDSTLERLQRQVCGWRRSRAFFLHHFSLRSTGIAAQRIESWMGEVAPRPSTAAPPPPSPRTPLLLRKQNGAQNGDREAAVDAEIARVNKLPAHSSYATHRMKVLNKLRHLLSIKRTTSQDEELELLFASLSI</sequence>
<evidence type="ECO:0000256" key="1">
    <source>
        <dbReference type="SAM" id="MobiDB-lite"/>
    </source>
</evidence>